<evidence type="ECO:0000313" key="1">
    <source>
        <dbReference type="EMBL" id="CAJ1372347.1"/>
    </source>
</evidence>
<accession>A0AA36MM93</accession>
<dbReference type="Pfam" id="PF03567">
    <property type="entry name" value="Sulfotransfer_2"/>
    <property type="match status" value="1"/>
</dbReference>
<dbReference type="AlphaFoldDB" id="A0AA36MM93"/>
<protein>
    <recommendedName>
        <fullName evidence="3">Sulfotransferase</fullName>
    </recommendedName>
</protein>
<proteinExistence type="predicted"/>
<sequence length="304" mass="34322">MHLNLLTSLVLACHSESDLRDPFANFHSFAERIELDSMPAALAAGHFYAHRFRLPSPVENIVLCIPQKNGNRYFGALMHLLHFGGAPGSVDEMLQGMSRYDHTLVQETDRVWILARNPYSRILSLYLQKVANACKFGSLGCNDWEEQMKLASIMGYDASKPPSFPAFVELMAEMILRLQANGITACLLNKHFCSQTSGCAWREAKELLVLKLEQQWQWFWPLVRALGLTSEQLMGEAWRVFSGMPCLYGRNCTDRVAPTPPLVDRIHGTGASQLLAEHYTPRAAALVREIYKADFELLRYGELS</sequence>
<keyword evidence="2" id="KW-1185">Reference proteome</keyword>
<evidence type="ECO:0008006" key="3">
    <source>
        <dbReference type="Google" id="ProtNLM"/>
    </source>
</evidence>
<dbReference type="GO" id="GO:0008146">
    <property type="term" value="F:sulfotransferase activity"/>
    <property type="evidence" value="ECO:0007669"/>
    <property type="project" value="InterPro"/>
</dbReference>
<comment type="caution">
    <text evidence="1">The sequence shown here is derived from an EMBL/GenBank/DDBJ whole genome shotgun (WGS) entry which is preliminary data.</text>
</comment>
<dbReference type="Proteomes" id="UP001178507">
    <property type="component" value="Unassembled WGS sequence"/>
</dbReference>
<evidence type="ECO:0000313" key="2">
    <source>
        <dbReference type="Proteomes" id="UP001178507"/>
    </source>
</evidence>
<dbReference type="GO" id="GO:0016020">
    <property type="term" value="C:membrane"/>
    <property type="evidence" value="ECO:0007669"/>
    <property type="project" value="InterPro"/>
</dbReference>
<organism evidence="1 2">
    <name type="scientific">Effrenium voratum</name>
    <dbReference type="NCBI Taxonomy" id="2562239"/>
    <lineage>
        <taxon>Eukaryota</taxon>
        <taxon>Sar</taxon>
        <taxon>Alveolata</taxon>
        <taxon>Dinophyceae</taxon>
        <taxon>Suessiales</taxon>
        <taxon>Symbiodiniaceae</taxon>
        <taxon>Effrenium</taxon>
    </lineage>
</organism>
<dbReference type="InterPro" id="IPR005331">
    <property type="entry name" value="Sulfotransferase"/>
</dbReference>
<dbReference type="EMBL" id="CAUJNA010000129">
    <property type="protein sequence ID" value="CAJ1372347.1"/>
    <property type="molecule type" value="Genomic_DNA"/>
</dbReference>
<gene>
    <name evidence="1" type="ORF">EVOR1521_LOCUS2446</name>
</gene>
<reference evidence="1" key="1">
    <citation type="submission" date="2023-08" db="EMBL/GenBank/DDBJ databases">
        <authorList>
            <person name="Chen Y."/>
            <person name="Shah S."/>
            <person name="Dougan E. K."/>
            <person name="Thang M."/>
            <person name="Chan C."/>
        </authorList>
    </citation>
    <scope>NUCLEOTIDE SEQUENCE</scope>
</reference>
<name>A0AA36MM93_9DINO</name>